<evidence type="ECO:0000256" key="10">
    <source>
        <dbReference type="HAMAP-Rule" id="MF_01486"/>
    </source>
</evidence>
<dbReference type="PANTHER" id="PTHR30591:SF1">
    <property type="entry name" value="RECBCD ENZYME SUBUNIT RECC"/>
    <property type="match status" value="1"/>
</dbReference>
<reference evidence="12 13" key="1">
    <citation type="submission" date="2016-11" db="EMBL/GenBank/DDBJ databases">
        <authorList>
            <person name="Jaros S."/>
            <person name="Januszkiewicz K."/>
            <person name="Wedrychowicz H."/>
        </authorList>
    </citation>
    <scope>NUCLEOTIDE SEQUENCE [LARGE SCALE GENOMIC DNA]</scope>
    <source>
        <strain evidence="12 13">DSM 21637</strain>
    </source>
</reference>
<dbReference type="RefSeq" id="WP_072326675.1">
    <property type="nucleotide sequence ID" value="NZ_FPJW01000008.1"/>
</dbReference>
<dbReference type="GO" id="GO:0003677">
    <property type="term" value="F:DNA binding"/>
    <property type="evidence" value="ECO:0007669"/>
    <property type="project" value="UniProtKB-UniRule"/>
</dbReference>
<feature type="domain" description="RecC C-terminal" evidence="11">
    <location>
        <begin position="874"/>
        <end position="1126"/>
    </location>
</feature>
<proteinExistence type="inferred from homology"/>
<dbReference type="InterPro" id="IPR013986">
    <property type="entry name" value="DExx_box_DNA_helicase_dom_sf"/>
</dbReference>
<evidence type="ECO:0000313" key="12">
    <source>
        <dbReference type="EMBL" id="SFX63713.1"/>
    </source>
</evidence>
<dbReference type="NCBIfam" id="TIGR01450">
    <property type="entry name" value="recC"/>
    <property type="match status" value="1"/>
</dbReference>
<keyword evidence="13" id="KW-1185">Reference proteome</keyword>
<evidence type="ECO:0000256" key="1">
    <source>
        <dbReference type="ARBA" id="ARBA00022722"/>
    </source>
</evidence>
<dbReference type="SUPFAM" id="SSF52980">
    <property type="entry name" value="Restriction endonuclease-like"/>
    <property type="match status" value="1"/>
</dbReference>
<keyword evidence="9 10" id="KW-0234">DNA repair</keyword>
<evidence type="ECO:0000259" key="11">
    <source>
        <dbReference type="Pfam" id="PF17946"/>
    </source>
</evidence>
<dbReference type="Gene3D" id="3.40.50.10930">
    <property type="match status" value="1"/>
</dbReference>
<dbReference type="GO" id="GO:0005524">
    <property type="term" value="F:ATP binding"/>
    <property type="evidence" value="ECO:0007669"/>
    <property type="project" value="UniProtKB-UniRule"/>
</dbReference>
<evidence type="ECO:0000256" key="8">
    <source>
        <dbReference type="ARBA" id="ARBA00023125"/>
    </source>
</evidence>
<evidence type="ECO:0000256" key="6">
    <source>
        <dbReference type="ARBA" id="ARBA00022839"/>
    </source>
</evidence>
<dbReference type="SUPFAM" id="SSF52540">
    <property type="entry name" value="P-loop containing nucleoside triphosphate hydrolases"/>
    <property type="match status" value="2"/>
</dbReference>
<keyword evidence="1 10" id="KW-0540">Nuclease</keyword>
<evidence type="ECO:0000256" key="9">
    <source>
        <dbReference type="ARBA" id="ARBA00023204"/>
    </source>
</evidence>
<protein>
    <recommendedName>
        <fullName evidence="10">RecBCD enzyme subunit RecC</fullName>
    </recommendedName>
    <alternativeName>
        <fullName evidence="10">Exonuclease V subunit RecC</fullName>
        <shortName evidence="10">ExoV subunit RecC</shortName>
    </alternativeName>
    <alternativeName>
        <fullName evidence="10">Helicase/nuclease RecBCD subunit RecC</fullName>
    </alternativeName>
</protein>
<comment type="similarity">
    <text evidence="10">Belongs to the RecC family.</text>
</comment>
<keyword evidence="5 10" id="KW-0347">Helicase</keyword>
<dbReference type="GO" id="GO:0003678">
    <property type="term" value="F:DNA helicase activity"/>
    <property type="evidence" value="ECO:0007669"/>
    <property type="project" value="UniProtKB-UniRule"/>
</dbReference>
<comment type="subunit">
    <text evidence="10">Heterotrimer of RecB, RecC and RecD. All subunits contribute to DNA-binding.</text>
</comment>
<dbReference type="EMBL" id="FPJW01000008">
    <property type="protein sequence ID" value="SFX63713.1"/>
    <property type="molecule type" value="Genomic_DNA"/>
</dbReference>
<dbReference type="Proteomes" id="UP000182350">
    <property type="component" value="Unassembled WGS sequence"/>
</dbReference>
<dbReference type="PANTHER" id="PTHR30591">
    <property type="entry name" value="RECBCD ENZYME SUBUNIT RECC"/>
    <property type="match status" value="1"/>
</dbReference>
<dbReference type="InterPro" id="IPR027417">
    <property type="entry name" value="P-loop_NTPase"/>
</dbReference>
<dbReference type="AlphaFoldDB" id="A0A1K1YNY3"/>
<comment type="miscellaneous">
    <text evidence="10">In the RecBCD complex, RecB has a slow 3'-5' helicase, an exonuclease activity and loads RecA onto ssDNA, RecD has a fast 5'-3' helicase activity, while RecC stimulates the ATPase and processivity of the RecB helicase and contributes to recognition of the Chi site.</text>
</comment>
<dbReference type="Pfam" id="PF04257">
    <property type="entry name" value="Exonuc_V_gamma"/>
    <property type="match status" value="1"/>
</dbReference>
<dbReference type="Gene3D" id="3.40.50.300">
    <property type="entry name" value="P-loop containing nucleotide triphosphate hydrolases"/>
    <property type="match status" value="2"/>
</dbReference>
<gene>
    <name evidence="10" type="primary">recC</name>
    <name evidence="12" type="ORF">SAMN02745752_02352</name>
</gene>
<keyword evidence="3 10" id="KW-0227">DNA damage</keyword>
<evidence type="ECO:0000256" key="2">
    <source>
        <dbReference type="ARBA" id="ARBA00022741"/>
    </source>
</evidence>
<dbReference type="STRING" id="1122209.SAMN02745752_02352"/>
<evidence type="ECO:0000256" key="4">
    <source>
        <dbReference type="ARBA" id="ARBA00022801"/>
    </source>
</evidence>
<dbReference type="PIRSF" id="PIRSF000980">
    <property type="entry name" value="RecC"/>
    <property type="match status" value="1"/>
</dbReference>
<keyword evidence="8 10" id="KW-0238">DNA-binding</keyword>
<keyword evidence="2 10" id="KW-0547">Nucleotide-binding</keyword>
<evidence type="ECO:0000313" key="13">
    <source>
        <dbReference type="Proteomes" id="UP000182350"/>
    </source>
</evidence>
<dbReference type="Gene3D" id="1.10.10.160">
    <property type="match status" value="1"/>
</dbReference>
<dbReference type="GO" id="GO:0000724">
    <property type="term" value="P:double-strand break repair via homologous recombination"/>
    <property type="evidence" value="ECO:0007669"/>
    <property type="project" value="UniProtKB-UniRule"/>
</dbReference>
<name>A0A1K1YNY3_9GAMM</name>
<dbReference type="InterPro" id="IPR041500">
    <property type="entry name" value="RecC_C"/>
</dbReference>
<organism evidence="12 13">
    <name type="scientific">Marinospirillum alkaliphilum DSM 21637</name>
    <dbReference type="NCBI Taxonomy" id="1122209"/>
    <lineage>
        <taxon>Bacteria</taxon>
        <taxon>Pseudomonadati</taxon>
        <taxon>Pseudomonadota</taxon>
        <taxon>Gammaproteobacteria</taxon>
        <taxon>Oceanospirillales</taxon>
        <taxon>Oceanospirillaceae</taxon>
        <taxon>Marinospirillum</taxon>
    </lineage>
</organism>
<keyword evidence="4 10" id="KW-0378">Hydrolase</keyword>
<evidence type="ECO:0000256" key="5">
    <source>
        <dbReference type="ARBA" id="ARBA00022806"/>
    </source>
</evidence>
<evidence type="ECO:0000256" key="3">
    <source>
        <dbReference type="ARBA" id="ARBA00022763"/>
    </source>
</evidence>
<keyword evidence="6 10" id="KW-0269">Exonuclease</keyword>
<evidence type="ECO:0000256" key="7">
    <source>
        <dbReference type="ARBA" id="ARBA00022840"/>
    </source>
</evidence>
<dbReference type="GO" id="GO:0009338">
    <property type="term" value="C:exodeoxyribonuclease V complex"/>
    <property type="evidence" value="ECO:0007669"/>
    <property type="project" value="InterPro"/>
</dbReference>
<dbReference type="InterPro" id="IPR006697">
    <property type="entry name" value="RecC"/>
</dbReference>
<sequence>MTSSLTPGLMILQGNRLEDLREVMVQWIAEHPLGPLENECILVQSNGIAQWLKMALAADPASGPTPSPTSNREQRGCGIAAAMRVELPGRFIWQAYRSIFPDLPATSPYDKQPLSWRLYRLLEQLESRQATLDQPEHLQPLSGFLATDPDDPRRLHQLAANLADLYDQYQVYRADWLTRWEAGEDLLIRAHGHTEPLPDDQLWQPLLWRWLKQDIESDTRLGQGQWDRASRAAIHQRVLSACQTLSAQQRPAGLPRRVMVFGISSLPRQTLELLEAVSNFSQVLIFAANPCRHYWGDLIEHKALLQQQYRRIRERKLPDNLTPEQLHLHGHPLLASWGKQGRDYLHLLDEKDQPDHYRQQFAGHIDLFTSPLQQAHSPQPGLLQQLQDDLLELRPLNERQQLSQDSHWQLDPTRDTSLQFTIAHSPQREVEILHDQLLDAFETAQQQGSPLQPRDVLVMVPDINVYAPHIQAVFSNSPLPFHIADQGQRRHNPLLIAVEKLLQLPGSRFAVSELLDLLDTPALRLRFGIEATDLPRLRQWIRGANIRWGLDATQRASLGLPEGLQQNTWLAGLQRMLLGHAAGQAPAWQGIEPYDEVAGLEAALLGPLVLLIEHLRTLHDLLQQSHSPDTWISLLQQLLNQSFAAADSEDSQLLAQLAEQLQRLQQQWQQAGLQSLALPLPVVREALLAGMDEPGLTRRFLGGSINFATLMPMRAIPFRQVWLLGMNDGDYPRSSRHAHFDLMADDYRPGDRSRREDDRYLFLEALLSARERLVISWVGRDVRDNSERPPSVLVAQLRDHLAAGWRLQHQPDASPETLLAALTTEHPLQAFSERYFQPDRDPRLFTYASEWREVHALQSTSPPDETRISGLPEGTLTLTDLERFLRQPVAAFYTRRLGIHWQDRQELPEDSETFAVDGRLQWQLHQHLIERITGNLARQHHRNQAANGLPTDAPEQLLQQAVTALQRSGHLALPPFSAQQQQALHEQLLTPLQDYVQLLQAFPLRQPTRHHQWSIHATLQLEADISDIRSNSDGQCIRLLLQPGRLSSGNSLKWYQLVRHWPQHLLAQLQHPCCTHILASDQQLLLPALPADQAESLLLDLADVWQLGMQQLLPLPCKTAFASLQEKGDPRRVYEGDGYRMPGEIQDHPALPRFWPDFDSLAAQPEFSELASRLYQPLLQLLDQEAST</sequence>
<accession>A0A1K1YNY3</accession>
<comment type="function">
    <text evidence="10">A helicase/nuclease that prepares dsDNA breaks (DSB) for recombinational DNA repair. Binds to DSBs and unwinds DNA via a highly rapid and processive ATP-dependent bidirectional helicase activity. Unwinds dsDNA until it encounters a Chi (crossover hotspot instigator) sequence from the 3' direction. Cuts ssDNA a few nucleotides 3' to the Chi site. The properties and activities of the enzyme are changed at Chi. The Chi-altered holoenzyme produces a long 3'-ssDNA overhang and facilitates RecA-binding to the ssDNA for homologous DNA recombination and repair. Holoenzyme degrades any linearized DNA that is unable to undergo homologous recombination. In the holoenzyme this subunit recognizes the wild-type Chi sequence, and when added to isolated RecB increases its ATP-dependent helicase processivity.</text>
</comment>
<dbReference type="Pfam" id="PF17946">
    <property type="entry name" value="RecC_C"/>
    <property type="match status" value="1"/>
</dbReference>
<dbReference type="GO" id="GO:0008854">
    <property type="term" value="F:exodeoxyribonuclease V activity"/>
    <property type="evidence" value="ECO:0007669"/>
    <property type="project" value="InterPro"/>
</dbReference>
<keyword evidence="7 10" id="KW-0067">ATP-binding</keyword>
<dbReference type="HAMAP" id="MF_01486">
    <property type="entry name" value="RecC"/>
    <property type="match status" value="1"/>
</dbReference>
<dbReference type="InterPro" id="IPR011335">
    <property type="entry name" value="Restrct_endonuc-II-like"/>
</dbReference>